<feature type="chain" id="PRO_5003216539" evidence="1">
    <location>
        <begin position="21"/>
        <end position="182"/>
    </location>
</feature>
<sequence length="182" mass="20369">MAYKIFNIIALFLIVGTIIASPVDRPTENVKNSLLKSVLDSMNNGHSNHSFLNGTLLNVEKILAEKKKKKKKKKHNDPIIKDFVNTGIDKLGEYKPPGKPLVTSMVNATKEDIPDGTKYVIYFVIIDPTCVTSGISTTCSTQDDSLARLCTVIVEEKHQLKYTVRHFDATCEKEQYPLDTLI</sequence>
<dbReference type="InterPro" id="IPR046350">
    <property type="entry name" value="Cystatin_sf"/>
</dbReference>
<organism evidence="2">
    <name type="scientific">Chelonus inanitus</name>
    <dbReference type="NCBI Taxonomy" id="49201"/>
    <lineage>
        <taxon>Eukaryota</taxon>
        <taxon>Metazoa</taxon>
        <taxon>Ecdysozoa</taxon>
        <taxon>Arthropoda</taxon>
        <taxon>Hexapoda</taxon>
        <taxon>Insecta</taxon>
        <taxon>Pterygota</taxon>
        <taxon>Neoptera</taxon>
        <taxon>Endopterygota</taxon>
        <taxon>Hymenoptera</taxon>
        <taxon>Apocrita</taxon>
        <taxon>Ichneumonoidea</taxon>
        <taxon>Braconidae</taxon>
        <taxon>Cheloninae</taxon>
        <taxon>Chelonus</taxon>
    </lineage>
</organism>
<reference evidence="2" key="1">
    <citation type="journal article" date="2010" name="BMC Genomics">
        <title>The venom composition of the parasitic wasp Chelonus inanitus resolved by combined expressed sequence tags analysis and proteomic approach.</title>
        <authorList>
            <person name="Vincent B."/>
            <person name="Kaeslin M."/>
            <person name="Roth T."/>
            <person name="Heller M."/>
            <person name="Poulain J."/>
            <person name="Cousserans F."/>
            <person name="Schaller J."/>
            <person name="Poirie M."/>
            <person name="Lanzrein B."/>
            <person name="Drezen J.-M."/>
            <person name="Moreau S.J.M."/>
        </authorList>
    </citation>
    <scope>NUCLEOTIDE SEQUENCE</scope>
    <source>
        <tissue evidence="2">Venom glands</tissue>
    </source>
</reference>
<protein>
    <submittedName>
        <fullName evidence="2">Venom protein Ci-28</fullName>
    </submittedName>
</protein>
<feature type="signal peptide" evidence="1">
    <location>
        <begin position="1"/>
        <end position="20"/>
    </location>
</feature>
<evidence type="ECO:0000313" key="2">
    <source>
        <dbReference type="EMBL" id="CBM69264.1"/>
    </source>
</evidence>
<dbReference type="SUPFAM" id="SSF54403">
    <property type="entry name" value="Cystatin/monellin"/>
    <property type="match status" value="1"/>
</dbReference>
<proteinExistence type="evidence at transcript level"/>
<evidence type="ECO:0000256" key="1">
    <source>
        <dbReference type="SAM" id="SignalP"/>
    </source>
</evidence>
<dbReference type="AlphaFoldDB" id="E6ZCJ5"/>
<keyword evidence="1" id="KW-0732">Signal</keyword>
<accession>E6ZCJ5</accession>
<name>E6ZCJ5_9HYME</name>
<dbReference type="EMBL" id="FN908676">
    <property type="protein sequence ID" value="CBM69264.1"/>
    <property type="molecule type" value="mRNA"/>
</dbReference>